<feature type="compositionally biased region" description="Polar residues" evidence="1">
    <location>
        <begin position="88"/>
        <end position="107"/>
    </location>
</feature>
<feature type="region of interest" description="Disordered" evidence="1">
    <location>
        <begin position="81"/>
        <end position="163"/>
    </location>
</feature>
<keyword evidence="3" id="KW-1185">Reference proteome</keyword>
<organism evidence="2 3">
    <name type="scientific">Halocaridina rubra</name>
    <name type="common">Hawaiian red shrimp</name>
    <dbReference type="NCBI Taxonomy" id="373956"/>
    <lineage>
        <taxon>Eukaryota</taxon>
        <taxon>Metazoa</taxon>
        <taxon>Ecdysozoa</taxon>
        <taxon>Arthropoda</taxon>
        <taxon>Crustacea</taxon>
        <taxon>Multicrustacea</taxon>
        <taxon>Malacostraca</taxon>
        <taxon>Eumalacostraca</taxon>
        <taxon>Eucarida</taxon>
        <taxon>Decapoda</taxon>
        <taxon>Pleocyemata</taxon>
        <taxon>Caridea</taxon>
        <taxon>Atyoidea</taxon>
        <taxon>Atyidae</taxon>
        <taxon>Halocaridina</taxon>
    </lineage>
</organism>
<accession>A0AAN9A6S8</accession>
<comment type="caution">
    <text evidence="2">The sequence shown here is derived from an EMBL/GenBank/DDBJ whole genome shotgun (WGS) entry which is preliminary data.</text>
</comment>
<evidence type="ECO:0000256" key="1">
    <source>
        <dbReference type="SAM" id="MobiDB-lite"/>
    </source>
</evidence>
<evidence type="ECO:0000313" key="2">
    <source>
        <dbReference type="EMBL" id="KAK7071917.1"/>
    </source>
</evidence>
<dbReference type="AlphaFoldDB" id="A0AAN9A6S8"/>
<reference evidence="2 3" key="1">
    <citation type="submission" date="2023-11" db="EMBL/GenBank/DDBJ databases">
        <title>Halocaridina rubra genome assembly.</title>
        <authorList>
            <person name="Smith C."/>
        </authorList>
    </citation>
    <scope>NUCLEOTIDE SEQUENCE [LARGE SCALE GENOMIC DNA]</scope>
    <source>
        <strain evidence="2">EP-1</strain>
        <tissue evidence="2">Whole</tissue>
    </source>
</reference>
<name>A0AAN9A6S8_HALRR</name>
<evidence type="ECO:0000313" key="3">
    <source>
        <dbReference type="Proteomes" id="UP001381693"/>
    </source>
</evidence>
<dbReference type="EMBL" id="JAXCGZ010013819">
    <property type="protein sequence ID" value="KAK7071917.1"/>
    <property type="molecule type" value="Genomic_DNA"/>
</dbReference>
<protein>
    <submittedName>
        <fullName evidence="2">Uncharacterized protein</fullName>
    </submittedName>
</protein>
<sequence length="163" mass="17833">MATANLAPPDKFALKSESEQDWRFFRQKFELLNHFESQCLEKNGHAQASKKMGVNAVDGDDFSSDTPAEYILGVKLQTRHGEPEETMVNKNDNPCTQQNYIARNSSPVPVPSPEKWGGLASGKASGCKTLLPKPMDSSRESDATPYGNGNAACRAVSPRAEMQ</sequence>
<dbReference type="Proteomes" id="UP001381693">
    <property type="component" value="Unassembled WGS sequence"/>
</dbReference>
<proteinExistence type="predicted"/>
<gene>
    <name evidence="2" type="ORF">SK128_001263</name>
</gene>